<dbReference type="PANTHER" id="PTHR33606">
    <property type="entry name" value="PROTEIN YCII"/>
    <property type="match status" value="1"/>
</dbReference>
<evidence type="ECO:0000313" key="3">
    <source>
        <dbReference type="EMBL" id="APX13081.1"/>
    </source>
</evidence>
<dbReference type="AlphaFoldDB" id="A0A1P8MYG2"/>
<dbReference type="Proteomes" id="UP000186336">
    <property type="component" value="Chromosome"/>
</dbReference>
<dbReference type="Pfam" id="PF03795">
    <property type="entry name" value="YCII"/>
    <property type="match status" value="1"/>
</dbReference>
<dbReference type="SUPFAM" id="SSF54909">
    <property type="entry name" value="Dimeric alpha+beta barrel"/>
    <property type="match status" value="1"/>
</dbReference>
<dbReference type="KEGG" id="tom:BWR18_16365"/>
<dbReference type="PANTHER" id="PTHR33606:SF3">
    <property type="entry name" value="PROTEIN YCII"/>
    <property type="match status" value="1"/>
</dbReference>
<gene>
    <name evidence="3" type="ORF">BWR18_16365</name>
</gene>
<dbReference type="STRING" id="299262.BWR18_16365"/>
<evidence type="ECO:0000313" key="4">
    <source>
        <dbReference type="Proteomes" id="UP000186336"/>
    </source>
</evidence>
<evidence type="ECO:0000259" key="2">
    <source>
        <dbReference type="Pfam" id="PF03795"/>
    </source>
</evidence>
<accession>A0A1P8MYG2</accession>
<dbReference type="EMBL" id="CP019312">
    <property type="protein sequence ID" value="APX13081.1"/>
    <property type="molecule type" value="Genomic_DNA"/>
</dbReference>
<dbReference type="Gene3D" id="3.30.70.1060">
    <property type="entry name" value="Dimeric alpha+beta barrel"/>
    <property type="match status" value="1"/>
</dbReference>
<reference evidence="3 4" key="1">
    <citation type="submission" date="2017-01" db="EMBL/GenBank/DDBJ databases">
        <title>Complete genome of Tateyamaria omphalii DOK1-4 isolated from seawater in Dokdo.</title>
        <authorList>
            <person name="Kim J.H."/>
            <person name="Chi W.-J."/>
        </authorList>
    </citation>
    <scope>NUCLEOTIDE SEQUENCE [LARGE SCALE GENOMIC DNA]</scope>
    <source>
        <strain evidence="3 4">DOK1-4</strain>
    </source>
</reference>
<organism evidence="3 4">
    <name type="scientific">Tateyamaria omphalii</name>
    <dbReference type="NCBI Taxonomy" id="299262"/>
    <lineage>
        <taxon>Bacteria</taxon>
        <taxon>Pseudomonadati</taxon>
        <taxon>Pseudomonadota</taxon>
        <taxon>Alphaproteobacteria</taxon>
        <taxon>Rhodobacterales</taxon>
        <taxon>Roseobacteraceae</taxon>
        <taxon>Tateyamaria</taxon>
    </lineage>
</organism>
<evidence type="ECO:0000256" key="1">
    <source>
        <dbReference type="ARBA" id="ARBA00007689"/>
    </source>
</evidence>
<proteinExistence type="inferred from homology"/>
<dbReference type="InterPro" id="IPR051807">
    <property type="entry name" value="Sec-metab_biosynth-assoc"/>
</dbReference>
<feature type="domain" description="YCII-related" evidence="2">
    <location>
        <begin position="1"/>
        <end position="86"/>
    </location>
</feature>
<protein>
    <recommendedName>
        <fullName evidence="2">YCII-related domain-containing protein</fullName>
    </recommendedName>
</protein>
<name>A0A1P8MYG2_9RHOB</name>
<keyword evidence="4" id="KW-1185">Reference proteome</keyword>
<sequence length="91" mass="9884">MLFALMAYDKEGALDVRKENRPAHLDYLDSTGVVKQAGPFLDADGNPCGSLIVLDVADMDAAQSWADNDPYAKAGLFRDVQIKAWKQVIGA</sequence>
<dbReference type="OrthoDB" id="2293521at2"/>
<dbReference type="InterPro" id="IPR011008">
    <property type="entry name" value="Dimeric_a/b-barrel"/>
</dbReference>
<comment type="similarity">
    <text evidence="1">Belongs to the YciI family.</text>
</comment>
<dbReference type="InterPro" id="IPR005545">
    <property type="entry name" value="YCII"/>
</dbReference>
<dbReference type="RefSeq" id="WP_076629516.1">
    <property type="nucleotide sequence ID" value="NZ_CP019312.1"/>
</dbReference>